<keyword evidence="1" id="KW-0472">Membrane</keyword>
<proteinExistence type="predicted"/>
<dbReference type="Pfam" id="PF00016">
    <property type="entry name" value="RuBisCO_large"/>
    <property type="match status" value="1"/>
</dbReference>
<dbReference type="Gene3D" id="3.20.20.110">
    <property type="entry name" value="Ribulose bisphosphate carboxylase, large subunit, C-terminal domain"/>
    <property type="match status" value="1"/>
</dbReference>
<feature type="non-terminal residue" evidence="3">
    <location>
        <position position="114"/>
    </location>
</feature>
<feature type="transmembrane region" description="Helical" evidence="1">
    <location>
        <begin position="39"/>
        <end position="61"/>
    </location>
</feature>
<dbReference type="Proteomes" id="UP001519887">
    <property type="component" value="Unassembled WGS sequence"/>
</dbReference>
<keyword evidence="4" id="KW-1185">Reference proteome</keyword>
<accession>A0ABS7CN48</accession>
<dbReference type="InterPro" id="IPR000685">
    <property type="entry name" value="RuBisCO_lsu_C"/>
</dbReference>
<evidence type="ECO:0000313" key="4">
    <source>
        <dbReference type="Proteomes" id="UP001519887"/>
    </source>
</evidence>
<dbReference type="InterPro" id="IPR036376">
    <property type="entry name" value="RuBisCO_lsu_C_sf"/>
</dbReference>
<evidence type="ECO:0000256" key="1">
    <source>
        <dbReference type="SAM" id="Phobius"/>
    </source>
</evidence>
<comment type="caution">
    <text evidence="3">The sequence shown here is derived from an EMBL/GenBank/DDBJ whole genome shotgun (WGS) entry which is preliminary data.</text>
</comment>
<gene>
    <name evidence="3" type="ORF">K0U00_50045</name>
</gene>
<sequence length="114" mass="12327">KVKAVMAAVDKAADATGRKLMYAFNITGDIGEMRRNHDLVVAAGGTAVMVSILSIGLTGLAELNRYSEVPIHGHRNQWGMLTRSPMLGIEFTAWQKLCRLAGADHLHVNGLNSK</sequence>
<keyword evidence="1" id="KW-0812">Transmembrane</keyword>
<feature type="domain" description="Ribulose bisphosphate carboxylase large subunit C-terminal" evidence="2">
    <location>
        <begin position="2"/>
        <end position="112"/>
    </location>
</feature>
<feature type="non-terminal residue" evidence="3">
    <location>
        <position position="1"/>
    </location>
</feature>
<dbReference type="SUPFAM" id="SSF51649">
    <property type="entry name" value="RuBisCo, C-terminal domain"/>
    <property type="match status" value="1"/>
</dbReference>
<protein>
    <submittedName>
        <fullName evidence="3">Ribulose 1,5-bisphosphate carboxylase</fullName>
    </submittedName>
</protein>
<evidence type="ECO:0000313" key="3">
    <source>
        <dbReference type="EMBL" id="MBW7462222.1"/>
    </source>
</evidence>
<name>A0ABS7CN48_9BACL</name>
<reference evidence="3 4" key="1">
    <citation type="submission" date="2021-07" db="EMBL/GenBank/DDBJ databases">
        <title>Paenibacillus radiodurans sp. nov., isolated from the southeastern edge of Tengger Desert.</title>
        <authorList>
            <person name="Zhang G."/>
        </authorList>
    </citation>
    <scope>NUCLEOTIDE SEQUENCE [LARGE SCALE GENOMIC DNA]</scope>
    <source>
        <strain evidence="3 4">CCM 7311</strain>
    </source>
</reference>
<evidence type="ECO:0000259" key="2">
    <source>
        <dbReference type="Pfam" id="PF00016"/>
    </source>
</evidence>
<keyword evidence="1" id="KW-1133">Transmembrane helix</keyword>
<dbReference type="EMBL" id="JAHZIK010003706">
    <property type="protein sequence ID" value="MBW7462222.1"/>
    <property type="molecule type" value="Genomic_DNA"/>
</dbReference>
<organism evidence="3 4">
    <name type="scientific">Paenibacillus sepulcri</name>
    <dbReference type="NCBI Taxonomy" id="359917"/>
    <lineage>
        <taxon>Bacteria</taxon>
        <taxon>Bacillati</taxon>
        <taxon>Bacillota</taxon>
        <taxon>Bacilli</taxon>
        <taxon>Bacillales</taxon>
        <taxon>Paenibacillaceae</taxon>
        <taxon>Paenibacillus</taxon>
    </lineage>
</organism>